<evidence type="ECO:0000256" key="5">
    <source>
        <dbReference type="ARBA" id="ARBA00023136"/>
    </source>
</evidence>
<evidence type="ECO:0000313" key="11">
    <source>
        <dbReference type="Proteomes" id="UP000593567"/>
    </source>
</evidence>
<dbReference type="Pfam" id="PF01822">
    <property type="entry name" value="WSC"/>
    <property type="match status" value="3"/>
</dbReference>
<dbReference type="SMART" id="SM00321">
    <property type="entry name" value="WSC"/>
    <property type="match status" value="2"/>
</dbReference>
<evidence type="ECO:0000259" key="9">
    <source>
        <dbReference type="PROSITE" id="PS51212"/>
    </source>
</evidence>
<dbReference type="OrthoDB" id="10043391at2759"/>
<evidence type="ECO:0000256" key="2">
    <source>
        <dbReference type="ARBA" id="ARBA00022692"/>
    </source>
</evidence>
<sequence>MAEVEMNEYTTKGDQSDSLPAPRPVEAQPVGNIPTSVLNPQPGQPPQSQSLYGQQPSGSQHQFVPQHGNASYTQPPPGYAPHTQHPPGYAHHTQPPPGYAPHTQPPPGYAHHGYFTQNINVNHISHNQVTDTGSTCWMVVGILTAIFICLPLGVAGAVMAYLSGEEARRGNASAHKTKICQSKALTLTGLGTGLLFIIVIITVVVVFISGSYVGTGTSSSGGDSGGDSDGITPEYKQTWTDDAIYMGCFEDSIFRDLDGDFYDFGLDNSVWRCTNYCSERGYKYAGLQDEYLCYCGASYGSYSELDQSDCNSVCPADDRECGGYYINSVYRTNYLGYEFAGLRGSRCHCGNDPNKYSEQSREDCNVTCNSDSELTCGGLAMNSVFKTEVYIDEAYQYLGCYVDFTLANELPELIYLWDNNPNQCTAACSNRGYRYAGLQSGTECYCGQFYGTLGESLNCNTDCPVGNAKCGGPSSNSVYKTDYFALLDVMRPPRGFLTCLFHSLGNQQSIFQDQSINFTTTPQFKACTPPDNTARQLPSRSQSDGQLHVRPVFNEIRNSFYKQFIDSNRSDCNTFIPGSMPDISDFSRYQKKMKNNKTIPSSSETNITSFTSSPMPEISASIMPNQGIIEFARSNLSANDVTSNELIAASAAYPLPSGNSANPPPAPYYLSALFNSFCRLTNTIVTWSCRWLRFMFHWLL</sequence>
<comment type="subcellular location">
    <subcellularLocation>
        <location evidence="1">Membrane</location>
        <topology evidence="1">Single-pass membrane protein</topology>
    </subcellularLocation>
</comment>
<dbReference type="EMBL" id="VXIV02001471">
    <property type="protein sequence ID" value="KAF6032853.1"/>
    <property type="molecule type" value="Genomic_DNA"/>
</dbReference>
<feature type="domain" description="WSC" evidence="9">
    <location>
        <begin position="242"/>
        <end position="333"/>
    </location>
</feature>
<dbReference type="PANTHER" id="PTHR24269:SF16">
    <property type="entry name" value="PROTEIN SLG1"/>
    <property type="match status" value="1"/>
</dbReference>
<evidence type="ECO:0000256" key="1">
    <source>
        <dbReference type="ARBA" id="ARBA00004167"/>
    </source>
</evidence>
<organism evidence="10 11">
    <name type="scientific">Bugula neritina</name>
    <name type="common">Brown bryozoan</name>
    <name type="synonym">Sertularia neritina</name>
    <dbReference type="NCBI Taxonomy" id="10212"/>
    <lineage>
        <taxon>Eukaryota</taxon>
        <taxon>Metazoa</taxon>
        <taxon>Spiralia</taxon>
        <taxon>Lophotrochozoa</taxon>
        <taxon>Bryozoa</taxon>
        <taxon>Gymnolaemata</taxon>
        <taxon>Cheilostomatida</taxon>
        <taxon>Flustrina</taxon>
        <taxon>Buguloidea</taxon>
        <taxon>Bugulidae</taxon>
        <taxon>Bugula</taxon>
    </lineage>
</organism>
<feature type="region of interest" description="Disordered" evidence="7">
    <location>
        <begin position="1"/>
        <end position="112"/>
    </location>
</feature>
<feature type="compositionally biased region" description="Polar residues" evidence="7">
    <location>
        <begin position="8"/>
        <end position="18"/>
    </location>
</feature>
<dbReference type="Proteomes" id="UP000593567">
    <property type="component" value="Unassembled WGS sequence"/>
</dbReference>
<feature type="compositionally biased region" description="Low complexity" evidence="7">
    <location>
        <begin position="46"/>
        <end position="60"/>
    </location>
</feature>
<evidence type="ECO:0000256" key="8">
    <source>
        <dbReference type="SAM" id="Phobius"/>
    </source>
</evidence>
<dbReference type="GO" id="GO:0005886">
    <property type="term" value="C:plasma membrane"/>
    <property type="evidence" value="ECO:0007669"/>
    <property type="project" value="TreeGrafter"/>
</dbReference>
<keyword evidence="2 8" id="KW-0812">Transmembrane</keyword>
<feature type="domain" description="WSC" evidence="9">
    <location>
        <begin position="394"/>
        <end position="482"/>
    </location>
</feature>
<comment type="caution">
    <text evidence="10">The sequence shown here is derived from an EMBL/GenBank/DDBJ whole genome shotgun (WGS) entry which is preliminary data.</text>
</comment>
<proteinExistence type="predicted"/>
<evidence type="ECO:0000256" key="6">
    <source>
        <dbReference type="ARBA" id="ARBA00023180"/>
    </source>
</evidence>
<dbReference type="InterPro" id="IPR002889">
    <property type="entry name" value="WSC_carb-bd"/>
</dbReference>
<gene>
    <name evidence="10" type="ORF">EB796_008827</name>
</gene>
<name>A0A7J7K3S5_BUGNE</name>
<keyword evidence="5 8" id="KW-0472">Membrane</keyword>
<protein>
    <submittedName>
        <fullName evidence="10">YjeP</fullName>
    </submittedName>
</protein>
<evidence type="ECO:0000256" key="4">
    <source>
        <dbReference type="ARBA" id="ARBA00022989"/>
    </source>
</evidence>
<keyword evidence="6" id="KW-0325">Glycoprotein</keyword>
<feature type="transmembrane region" description="Helical" evidence="8">
    <location>
        <begin position="137"/>
        <end position="163"/>
    </location>
</feature>
<keyword evidence="4 8" id="KW-1133">Transmembrane helix</keyword>
<evidence type="ECO:0000256" key="7">
    <source>
        <dbReference type="SAM" id="MobiDB-lite"/>
    </source>
</evidence>
<dbReference type="PROSITE" id="PS51212">
    <property type="entry name" value="WSC"/>
    <property type="match status" value="2"/>
</dbReference>
<feature type="transmembrane region" description="Helical" evidence="8">
    <location>
        <begin position="184"/>
        <end position="208"/>
    </location>
</feature>
<evidence type="ECO:0000313" key="10">
    <source>
        <dbReference type="EMBL" id="KAF6032853.1"/>
    </source>
</evidence>
<accession>A0A7J7K3S5</accession>
<keyword evidence="3" id="KW-0732">Signal</keyword>
<feature type="compositionally biased region" description="Pro residues" evidence="7">
    <location>
        <begin position="94"/>
        <end position="108"/>
    </location>
</feature>
<dbReference type="PANTHER" id="PTHR24269">
    <property type="entry name" value="KREMEN PROTEIN"/>
    <property type="match status" value="1"/>
</dbReference>
<evidence type="ECO:0000256" key="3">
    <source>
        <dbReference type="ARBA" id="ARBA00022729"/>
    </source>
</evidence>
<keyword evidence="11" id="KW-1185">Reference proteome</keyword>
<dbReference type="AlphaFoldDB" id="A0A7J7K3S5"/>
<reference evidence="10" key="1">
    <citation type="submission" date="2020-06" db="EMBL/GenBank/DDBJ databases">
        <title>Draft genome of Bugula neritina, a colonial animal packing powerful symbionts and potential medicines.</title>
        <authorList>
            <person name="Rayko M."/>
        </authorList>
    </citation>
    <scope>NUCLEOTIDE SEQUENCE [LARGE SCALE GENOMIC DNA]</scope>
    <source>
        <strain evidence="10">Kwan_BN1</strain>
    </source>
</reference>
<dbReference type="InterPro" id="IPR051836">
    <property type="entry name" value="Kremen_rcpt"/>
</dbReference>